<keyword evidence="6" id="KW-0560">Oxidoreductase</keyword>
<evidence type="ECO:0000259" key="5">
    <source>
        <dbReference type="PROSITE" id="PS51007"/>
    </source>
</evidence>
<evidence type="ECO:0000256" key="3">
    <source>
        <dbReference type="ARBA" id="ARBA00023004"/>
    </source>
</evidence>
<keyword evidence="1 4" id="KW-0349">Heme</keyword>
<dbReference type="InterPro" id="IPR051395">
    <property type="entry name" value="Cytochrome_c_Peroxidase/MauG"/>
</dbReference>
<dbReference type="Proteomes" id="UP001269819">
    <property type="component" value="Unassembled WGS sequence"/>
</dbReference>
<dbReference type="Gene3D" id="1.10.760.10">
    <property type="entry name" value="Cytochrome c-like domain"/>
    <property type="match status" value="1"/>
</dbReference>
<evidence type="ECO:0000313" key="6">
    <source>
        <dbReference type="EMBL" id="MDV2078077.1"/>
    </source>
</evidence>
<dbReference type="InterPro" id="IPR009056">
    <property type="entry name" value="Cyt_c-like_dom"/>
</dbReference>
<keyword evidence="2 4" id="KW-0479">Metal-binding</keyword>
<dbReference type="EMBL" id="JAWIIJ010000003">
    <property type="protein sequence ID" value="MDV2078077.1"/>
    <property type="molecule type" value="Genomic_DNA"/>
</dbReference>
<reference evidence="6 7" key="1">
    <citation type="submission" date="2023-10" db="EMBL/GenBank/DDBJ databases">
        <title>Characteristics and mechanism of a salt-tolerant marine origin heterotrophic nitrifying- aerobic denitrifying bacteria Marinobacter xestospongiae HN1.</title>
        <authorList>
            <person name="Qi R."/>
        </authorList>
    </citation>
    <scope>NUCLEOTIDE SEQUENCE [LARGE SCALE GENOMIC DNA]</scope>
    <source>
        <strain evidence="6 7">HN1</strain>
    </source>
</reference>
<feature type="domain" description="Cytochrome c" evidence="5">
    <location>
        <begin position="332"/>
        <end position="547"/>
    </location>
</feature>
<dbReference type="RefSeq" id="WP_316972929.1">
    <property type="nucleotide sequence ID" value="NZ_JAWIIJ010000003.1"/>
</dbReference>
<dbReference type="NCBIfam" id="NF040606">
    <property type="entry name" value="CytoC_perox"/>
    <property type="match status" value="1"/>
</dbReference>
<dbReference type="PANTHER" id="PTHR30600:SF9">
    <property type="entry name" value="BLR7738 PROTEIN"/>
    <property type="match status" value="1"/>
</dbReference>
<evidence type="ECO:0000256" key="2">
    <source>
        <dbReference type="ARBA" id="ARBA00022723"/>
    </source>
</evidence>
<accession>A0ABU3VVQ6</accession>
<dbReference type="Pfam" id="PF21419">
    <property type="entry name" value="RoxA-like_Cyt-c"/>
    <property type="match status" value="1"/>
</dbReference>
<dbReference type="SUPFAM" id="SSF46626">
    <property type="entry name" value="Cytochrome c"/>
    <property type="match status" value="1"/>
</dbReference>
<organism evidence="6 7">
    <name type="scientific">Marinobacter xestospongiae</name>
    <dbReference type="NCBI Taxonomy" id="994319"/>
    <lineage>
        <taxon>Bacteria</taxon>
        <taxon>Pseudomonadati</taxon>
        <taxon>Pseudomonadota</taxon>
        <taxon>Gammaproteobacteria</taxon>
        <taxon>Pseudomonadales</taxon>
        <taxon>Marinobacteraceae</taxon>
        <taxon>Marinobacter</taxon>
    </lineage>
</organism>
<gene>
    <name evidence="6" type="ORF">RYS15_05250</name>
</gene>
<keyword evidence="3 4" id="KW-0408">Iron</keyword>
<evidence type="ECO:0000256" key="4">
    <source>
        <dbReference type="PROSITE-ProRule" id="PRU00433"/>
    </source>
</evidence>
<dbReference type="PANTHER" id="PTHR30600">
    <property type="entry name" value="CYTOCHROME C PEROXIDASE-RELATED"/>
    <property type="match status" value="1"/>
</dbReference>
<dbReference type="InterPro" id="IPR036909">
    <property type="entry name" value="Cyt_c-like_dom_sf"/>
</dbReference>
<name>A0ABU3VVQ6_9GAMM</name>
<dbReference type="PROSITE" id="PS51007">
    <property type="entry name" value="CYTC"/>
    <property type="match status" value="1"/>
</dbReference>
<evidence type="ECO:0000313" key="7">
    <source>
        <dbReference type="Proteomes" id="UP001269819"/>
    </source>
</evidence>
<dbReference type="GO" id="GO:0004601">
    <property type="term" value="F:peroxidase activity"/>
    <property type="evidence" value="ECO:0007669"/>
    <property type="project" value="UniProtKB-KW"/>
</dbReference>
<sequence>MDTRRRTIIAVSLTTLVLLAIAVTLGVRHYTDTAPDTDYQELAQGWDNRVREQMHHLSFGSRILPYDWLLHLEQADSDEPLRDNAHLAGLGFIPARASPLNPDGLPVGFSRDHARDGQLWAGVNCAACHTGVIRYNGEQAIVEGAPALIDFSGLEAAVEASLAATLADDGKFQRLVTALATEDPDALRQQLQQRRDYLNWRRGINRSDTAYGHGRLDAFGQIFNTVAVELLEEPANARPANAPVSYPFLWRASHLDLVQWNGSAPNKAPGPLIQNVTTALAVYGTANLVDHSGRTGYPSSVNVSNLGTLQKHYYQLQAPRWPVSLLGALDSDRVARGETLYRNNCLACHQLSDRNQAKESLRVTLVPLTEVGTDPRMADNFIDARADTGALQGRKQFVLAGDRFGEQARTIDMVVHAAMGATLRHPVEAVVAAVKDYQKVYGTQPADEPRQYKARPLAGVWATAPYLHNGSVPTLFDLLTPPSERPRQFHVGSAHFDPERVGFDTTAGAHTSLFDTSLPGNHNGGHVYGTDLPEADRLALIEYLKSL</sequence>
<keyword evidence="6" id="KW-0575">Peroxidase</keyword>
<protein>
    <submittedName>
        <fullName evidence="6">Di-heme-cytochrome C peroxidase</fullName>
    </submittedName>
</protein>
<keyword evidence="7" id="KW-1185">Reference proteome</keyword>
<evidence type="ECO:0000256" key="1">
    <source>
        <dbReference type="ARBA" id="ARBA00022617"/>
    </source>
</evidence>
<comment type="caution">
    <text evidence="6">The sequence shown here is derived from an EMBL/GenBank/DDBJ whole genome shotgun (WGS) entry which is preliminary data.</text>
</comment>
<proteinExistence type="predicted"/>
<dbReference type="InterPro" id="IPR047758">
    <property type="entry name" value="CytoC_perox"/>
</dbReference>